<dbReference type="EnsemblMetazoa" id="XM_038219061.1">
    <property type="protein sequence ID" value="XP_038074989.1"/>
    <property type="gene ID" value="LOC119742854"/>
</dbReference>
<dbReference type="RefSeq" id="XP_038074989.1">
    <property type="nucleotide sequence ID" value="XM_038219061.1"/>
</dbReference>
<evidence type="ECO:0000256" key="5">
    <source>
        <dbReference type="SAM" id="Phobius"/>
    </source>
</evidence>
<feature type="transmembrane region" description="Helical" evidence="5">
    <location>
        <begin position="340"/>
        <end position="360"/>
    </location>
</feature>
<dbReference type="EnsemblMetazoa" id="XM_038219079.1">
    <property type="protein sequence ID" value="XP_038075007.1"/>
    <property type="gene ID" value="LOC119742854"/>
</dbReference>
<feature type="transmembrane region" description="Helical" evidence="5">
    <location>
        <begin position="12"/>
        <end position="31"/>
    </location>
</feature>
<sequence length="502" mass="55163">MACTSVTVEPVLFLFMMSLFMMLTTNQLLFIKKVCASHFDETICSNLSAFKDEEDVVQTEASHWILFFSICTNVPGAFMSMFLGATSDRVGRKYIMCLPPLGTAFSASVFALSSYFIASPLGYIIVAAIAVGLTGSVGTAYVTLISYMADITDQSSRTKRFGILEAMMFIGGTVGLLCAGAIGSFEHGFTTVYLLVLTIQILIIVYILCCLDESLKPEHRLPSNEKDKPLGAGCLPRRCLCWGPILDSMRRSFTVFFAKRPGNKRKYLISVQVIGLLGVIGLSGEMDLLVLFTKHSPLSWDVSTIGIFMALKNTMKGVVLIALLPLMFRCIGKERVIHRDLVLAQVGLVSTILSLVNEAFSRQTAIMMLVPMVGCLSGITGAVISSFKTQLVEPNEFGGMFACTSFLDTCFQVAGSLLFNTLYPATLHIWPGFSFLIMAAVYVISLLIVIWLQWDMKKSIKEGKNGLGQRRLLDEDESEDEFEDTVYMTQLPVSVQPDSIGV</sequence>
<dbReference type="GO" id="GO:0022857">
    <property type="term" value="F:transmembrane transporter activity"/>
    <property type="evidence" value="ECO:0007669"/>
    <property type="project" value="InterPro"/>
</dbReference>
<dbReference type="PANTHER" id="PTHR23507:SF1">
    <property type="entry name" value="FI18259P1-RELATED"/>
    <property type="match status" value="1"/>
</dbReference>
<feature type="transmembrane region" description="Helical" evidence="5">
    <location>
        <begin position="97"/>
        <end position="117"/>
    </location>
</feature>
<evidence type="ECO:0000256" key="4">
    <source>
        <dbReference type="ARBA" id="ARBA00023136"/>
    </source>
</evidence>
<dbReference type="GO" id="GO:0016020">
    <property type="term" value="C:membrane"/>
    <property type="evidence" value="ECO:0007669"/>
    <property type="project" value="UniProtKB-SubCell"/>
</dbReference>
<keyword evidence="2 5" id="KW-0812">Transmembrane</keyword>
<dbReference type="Pfam" id="PF07690">
    <property type="entry name" value="MFS_1"/>
    <property type="match status" value="1"/>
</dbReference>
<dbReference type="Gene3D" id="1.20.1250.20">
    <property type="entry name" value="MFS general substrate transporter like domains"/>
    <property type="match status" value="1"/>
</dbReference>
<dbReference type="Proteomes" id="UP000887568">
    <property type="component" value="Unplaced"/>
</dbReference>
<comment type="subcellular location">
    <subcellularLocation>
        <location evidence="1">Membrane</location>
        <topology evidence="1">Multi-pass membrane protein</topology>
    </subcellularLocation>
</comment>
<organism evidence="7 8">
    <name type="scientific">Patiria miniata</name>
    <name type="common">Bat star</name>
    <name type="synonym">Asterina miniata</name>
    <dbReference type="NCBI Taxonomy" id="46514"/>
    <lineage>
        <taxon>Eukaryota</taxon>
        <taxon>Metazoa</taxon>
        <taxon>Echinodermata</taxon>
        <taxon>Eleutherozoa</taxon>
        <taxon>Asterozoa</taxon>
        <taxon>Asteroidea</taxon>
        <taxon>Valvatacea</taxon>
        <taxon>Valvatida</taxon>
        <taxon>Asterinidae</taxon>
        <taxon>Patiria</taxon>
    </lineage>
</organism>
<evidence type="ECO:0000313" key="8">
    <source>
        <dbReference type="Proteomes" id="UP000887568"/>
    </source>
</evidence>
<dbReference type="EnsemblMetazoa" id="XM_038219071.1">
    <property type="protein sequence ID" value="XP_038074999.1"/>
    <property type="gene ID" value="LOC119742854"/>
</dbReference>
<feature type="transmembrane region" description="Helical" evidence="5">
    <location>
        <begin position="399"/>
        <end position="423"/>
    </location>
</feature>
<evidence type="ECO:0000256" key="1">
    <source>
        <dbReference type="ARBA" id="ARBA00004141"/>
    </source>
</evidence>
<dbReference type="SUPFAM" id="SSF103473">
    <property type="entry name" value="MFS general substrate transporter"/>
    <property type="match status" value="1"/>
</dbReference>
<feature type="transmembrane region" description="Helical" evidence="5">
    <location>
        <begin position="267"/>
        <end position="284"/>
    </location>
</feature>
<protein>
    <recommendedName>
        <fullName evidence="6">Major facilitator superfamily (MFS) profile domain-containing protein</fullName>
    </recommendedName>
</protein>
<proteinExistence type="predicted"/>
<feature type="transmembrane region" description="Helical" evidence="5">
    <location>
        <begin position="191"/>
        <end position="211"/>
    </location>
</feature>
<dbReference type="InterPro" id="IPR020846">
    <property type="entry name" value="MFS_dom"/>
</dbReference>
<dbReference type="PROSITE" id="PS50850">
    <property type="entry name" value="MFS"/>
    <property type="match status" value="1"/>
</dbReference>
<evidence type="ECO:0000259" key="6">
    <source>
        <dbReference type="PROSITE" id="PS50850"/>
    </source>
</evidence>
<keyword evidence="8" id="KW-1185">Reference proteome</keyword>
<accession>A0A914BFY2</accession>
<feature type="transmembrane region" description="Helical" evidence="5">
    <location>
        <begin position="429"/>
        <end position="452"/>
    </location>
</feature>
<reference evidence="7" key="1">
    <citation type="submission" date="2022-11" db="UniProtKB">
        <authorList>
            <consortium name="EnsemblMetazoa"/>
        </authorList>
    </citation>
    <scope>IDENTIFICATION</scope>
</reference>
<feature type="transmembrane region" description="Helical" evidence="5">
    <location>
        <begin position="123"/>
        <end position="149"/>
    </location>
</feature>
<feature type="transmembrane region" description="Helical" evidence="5">
    <location>
        <begin position="64"/>
        <end position="85"/>
    </location>
</feature>
<dbReference type="RefSeq" id="XP_038074999.1">
    <property type="nucleotide sequence ID" value="XM_038219071.1"/>
</dbReference>
<feature type="domain" description="Major facilitator superfamily (MFS) profile" evidence="6">
    <location>
        <begin position="11"/>
        <end position="457"/>
    </location>
</feature>
<feature type="transmembrane region" description="Helical" evidence="5">
    <location>
        <begin position="304"/>
        <end position="328"/>
    </location>
</feature>
<dbReference type="AlphaFoldDB" id="A0A914BFY2"/>
<feature type="transmembrane region" description="Helical" evidence="5">
    <location>
        <begin position="161"/>
        <end position="185"/>
    </location>
</feature>
<dbReference type="PANTHER" id="PTHR23507">
    <property type="entry name" value="ZGC:174356"/>
    <property type="match status" value="1"/>
</dbReference>
<dbReference type="InterPro" id="IPR036259">
    <property type="entry name" value="MFS_trans_sf"/>
</dbReference>
<dbReference type="InterPro" id="IPR011701">
    <property type="entry name" value="MFS"/>
</dbReference>
<evidence type="ECO:0000256" key="3">
    <source>
        <dbReference type="ARBA" id="ARBA00022989"/>
    </source>
</evidence>
<dbReference type="RefSeq" id="XP_038075007.1">
    <property type="nucleotide sequence ID" value="XM_038219079.1"/>
</dbReference>
<feature type="transmembrane region" description="Helical" evidence="5">
    <location>
        <begin position="366"/>
        <end position="387"/>
    </location>
</feature>
<evidence type="ECO:0000256" key="2">
    <source>
        <dbReference type="ARBA" id="ARBA00022692"/>
    </source>
</evidence>
<dbReference type="OrthoDB" id="419734at2759"/>
<evidence type="ECO:0000313" key="7">
    <source>
        <dbReference type="EnsemblMetazoa" id="XP_038074999.1"/>
    </source>
</evidence>
<dbReference type="OMA" id="YNWKSVE"/>
<dbReference type="GeneID" id="119742854"/>
<keyword evidence="4 5" id="KW-0472">Membrane</keyword>
<name>A0A914BFY2_PATMI</name>
<keyword evidence="3 5" id="KW-1133">Transmembrane helix</keyword>